<keyword evidence="3" id="KW-0808">Transferase</keyword>
<dbReference type="Proteomes" id="UP000283255">
    <property type="component" value="Unassembled WGS sequence"/>
</dbReference>
<dbReference type="InterPro" id="IPR036282">
    <property type="entry name" value="Glutathione-S-Trfase_C_sf"/>
</dbReference>
<dbReference type="InterPro" id="IPR040079">
    <property type="entry name" value="Glutathione_S-Trfase"/>
</dbReference>
<feature type="domain" description="GST N-terminal" evidence="1">
    <location>
        <begin position="1"/>
        <end position="80"/>
    </location>
</feature>
<dbReference type="Pfam" id="PF13410">
    <property type="entry name" value="GST_C_2"/>
    <property type="match status" value="1"/>
</dbReference>
<dbReference type="OrthoDB" id="9813092at2"/>
<evidence type="ECO:0000313" key="3">
    <source>
        <dbReference type="EMBL" id="RJG48210.1"/>
    </source>
</evidence>
<dbReference type="AlphaFoldDB" id="A0A418YFQ6"/>
<sequence>MTPVLYSFRRCPYAMRARLAIAYANTPVALREIVLKAKPEHMLQISPKGTVPVLQIAEQQVIEESLAIMFWALRQQDKDQWLGFDSAQMRMLITENDGDFKQALDKYKYHDRFPEQTQAEYRQQGERFVAKLEQRLSQNSYLMGPRVSLADMAILPFIRQFAHVNWPWFEQSPYPHVKAWLNQFKESDLFKSIMVKYPTWLESQQHVEFPA</sequence>
<dbReference type="Gene3D" id="3.40.30.10">
    <property type="entry name" value="Glutaredoxin"/>
    <property type="match status" value="1"/>
</dbReference>
<keyword evidence="4" id="KW-1185">Reference proteome</keyword>
<dbReference type="SFLD" id="SFLDS00019">
    <property type="entry name" value="Glutathione_Transferase_(cytos"/>
    <property type="match status" value="1"/>
</dbReference>
<name>A0A418YFQ6_9GAMM</name>
<dbReference type="SUPFAM" id="SSF47616">
    <property type="entry name" value="GST C-terminal domain-like"/>
    <property type="match status" value="1"/>
</dbReference>
<evidence type="ECO:0000313" key="4">
    <source>
        <dbReference type="Proteomes" id="UP000283255"/>
    </source>
</evidence>
<proteinExistence type="predicted"/>
<accession>A0A418YFQ6</accession>
<dbReference type="RefSeq" id="WP_119910436.1">
    <property type="nucleotide sequence ID" value="NZ_QZCH01000009.1"/>
</dbReference>
<evidence type="ECO:0000259" key="1">
    <source>
        <dbReference type="PROSITE" id="PS50404"/>
    </source>
</evidence>
<organism evidence="3 4">
    <name type="scientific">Motilimonas pumila</name>
    <dbReference type="NCBI Taxonomy" id="2303987"/>
    <lineage>
        <taxon>Bacteria</taxon>
        <taxon>Pseudomonadati</taxon>
        <taxon>Pseudomonadota</taxon>
        <taxon>Gammaproteobacteria</taxon>
        <taxon>Alteromonadales</taxon>
        <taxon>Alteromonadales genera incertae sedis</taxon>
        <taxon>Motilimonas</taxon>
    </lineage>
</organism>
<comment type="caution">
    <text evidence="3">The sequence shown here is derived from an EMBL/GenBank/DDBJ whole genome shotgun (WGS) entry which is preliminary data.</text>
</comment>
<dbReference type="GO" id="GO:0016740">
    <property type="term" value="F:transferase activity"/>
    <property type="evidence" value="ECO:0007669"/>
    <property type="project" value="UniProtKB-KW"/>
</dbReference>
<dbReference type="InterPro" id="IPR050983">
    <property type="entry name" value="GST_Omega/HSP26"/>
</dbReference>
<dbReference type="InterPro" id="IPR036249">
    <property type="entry name" value="Thioredoxin-like_sf"/>
</dbReference>
<dbReference type="SUPFAM" id="SSF52833">
    <property type="entry name" value="Thioredoxin-like"/>
    <property type="match status" value="1"/>
</dbReference>
<dbReference type="Gene3D" id="1.20.1050.10">
    <property type="match status" value="1"/>
</dbReference>
<reference evidence="3 4" key="2">
    <citation type="submission" date="2019-01" db="EMBL/GenBank/DDBJ databases">
        <title>Motilimonas pumilus sp. nov., isolated from the gut of sea cucumber (Apostichopus japonicus).</title>
        <authorList>
            <person name="Wang F.-Q."/>
            <person name="Ren L.-H."/>
            <person name="Lin Y.-W."/>
            <person name="Sun G.-H."/>
            <person name="Du Z.-J."/>
            <person name="Zhao J.-X."/>
            <person name="Liu X.-J."/>
            <person name="Liu L.-J."/>
        </authorList>
    </citation>
    <scope>NUCLEOTIDE SEQUENCE [LARGE SCALE GENOMIC DNA]</scope>
    <source>
        <strain evidence="3 4">PLHSC7-2</strain>
    </source>
</reference>
<dbReference type="EMBL" id="QZCH01000009">
    <property type="protein sequence ID" value="RJG48210.1"/>
    <property type="molecule type" value="Genomic_DNA"/>
</dbReference>
<feature type="domain" description="GST C-terminal" evidence="2">
    <location>
        <begin position="71"/>
        <end position="209"/>
    </location>
</feature>
<evidence type="ECO:0000259" key="2">
    <source>
        <dbReference type="PROSITE" id="PS50405"/>
    </source>
</evidence>
<dbReference type="InterPro" id="IPR010987">
    <property type="entry name" value="Glutathione-S-Trfase_C-like"/>
</dbReference>
<protein>
    <submittedName>
        <fullName evidence="3">Glutathione S-transferase</fullName>
    </submittedName>
</protein>
<dbReference type="PANTHER" id="PTHR43968:SF6">
    <property type="entry name" value="GLUTATHIONE S-TRANSFERASE OMEGA"/>
    <property type="match status" value="1"/>
</dbReference>
<gene>
    <name evidence="3" type="ORF">D1Z90_08420</name>
</gene>
<dbReference type="InterPro" id="IPR004045">
    <property type="entry name" value="Glutathione_S-Trfase_N"/>
</dbReference>
<reference evidence="3 4" key="1">
    <citation type="submission" date="2018-09" db="EMBL/GenBank/DDBJ databases">
        <authorList>
            <person name="Wang F."/>
        </authorList>
    </citation>
    <scope>NUCLEOTIDE SEQUENCE [LARGE SCALE GENOMIC DNA]</scope>
    <source>
        <strain evidence="3 4">PLHSC7-2</strain>
    </source>
</reference>
<dbReference type="GO" id="GO:0005737">
    <property type="term" value="C:cytoplasm"/>
    <property type="evidence" value="ECO:0007669"/>
    <property type="project" value="TreeGrafter"/>
</dbReference>
<dbReference type="CDD" id="cd03196">
    <property type="entry name" value="GST_C_5"/>
    <property type="match status" value="1"/>
</dbReference>
<dbReference type="Pfam" id="PF13417">
    <property type="entry name" value="GST_N_3"/>
    <property type="match status" value="1"/>
</dbReference>
<dbReference type="PROSITE" id="PS50404">
    <property type="entry name" value="GST_NTER"/>
    <property type="match status" value="1"/>
</dbReference>
<dbReference type="PANTHER" id="PTHR43968">
    <property type="match status" value="1"/>
</dbReference>
<dbReference type="PROSITE" id="PS50405">
    <property type="entry name" value="GST_CTER"/>
    <property type="match status" value="1"/>
</dbReference>